<comment type="caution">
    <text evidence="2">The sequence shown here is derived from an EMBL/GenBank/DDBJ whole genome shotgun (WGS) entry which is preliminary data.</text>
</comment>
<feature type="transmembrane region" description="Helical" evidence="1">
    <location>
        <begin position="21"/>
        <end position="46"/>
    </location>
</feature>
<protein>
    <submittedName>
        <fullName evidence="2">Uncharacterized protein</fullName>
    </submittedName>
</protein>
<evidence type="ECO:0000313" key="2">
    <source>
        <dbReference type="EMBL" id="MCK1786328.1"/>
    </source>
</evidence>
<dbReference type="EMBL" id="JAKNRV010000199">
    <property type="protein sequence ID" value="MCK1786328.1"/>
    <property type="molecule type" value="Genomic_DNA"/>
</dbReference>
<reference evidence="2 3" key="1">
    <citation type="submission" date="2022-02" db="EMBL/GenBank/DDBJ databases">
        <title>Comparative genomics of the first Antarctic Pseudomonas spp. capable of biotransforming 2,4,6-Trinitrotoluene.</title>
        <authorList>
            <person name="Cabrera M.A."/>
            <person name="Marquez S.L."/>
            <person name="Perez-Donoso J.M."/>
        </authorList>
    </citation>
    <scope>NUCLEOTIDE SEQUENCE [LARGE SCALE GENOMIC DNA]</scope>
    <source>
        <strain evidence="2 3">TNT11</strain>
    </source>
</reference>
<gene>
    <name evidence="2" type="ORF">L9Z73_18830</name>
</gene>
<dbReference type="Proteomes" id="UP001317085">
    <property type="component" value="Unassembled WGS sequence"/>
</dbReference>
<keyword evidence="1" id="KW-0812">Transmembrane</keyword>
<keyword evidence="3" id="KW-1185">Reference proteome</keyword>
<feature type="transmembrane region" description="Helical" evidence="1">
    <location>
        <begin position="110"/>
        <end position="128"/>
    </location>
</feature>
<feature type="transmembrane region" description="Helical" evidence="1">
    <location>
        <begin position="58"/>
        <end position="78"/>
    </location>
</feature>
<proteinExistence type="predicted"/>
<sequence length="161" mass="18268">MKNHRESFYIVDPRPLLAHYRLALFGGVLALCFSIATASTLMNLTYFSDASDGVSDGVFFLGGGMACVVFGVAQSIVLHGYPQWVWLQVGVFMIYLLLVVPTTIYSPDHALFTFALLSPLLGLLCLNSKRQREMRLKMVEIRHKREAIIATLKKQGRWKWW</sequence>
<evidence type="ECO:0000313" key="3">
    <source>
        <dbReference type="Proteomes" id="UP001317085"/>
    </source>
</evidence>
<feature type="transmembrane region" description="Helical" evidence="1">
    <location>
        <begin position="85"/>
        <end position="104"/>
    </location>
</feature>
<keyword evidence="1" id="KW-1133">Transmembrane helix</keyword>
<evidence type="ECO:0000256" key="1">
    <source>
        <dbReference type="SAM" id="Phobius"/>
    </source>
</evidence>
<organism evidence="2 3">
    <name type="scientific">Pseudomonas emilianonis</name>
    <dbReference type="NCBI Taxonomy" id="2915812"/>
    <lineage>
        <taxon>Bacteria</taxon>
        <taxon>Pseudomonadati</taxon>
        <taxon>Pseudomonadota</taxon>
        <taxon>Gammaproteobacteria</taxon>
        <taxon>Pseudomonadales</taxon>
        <taxon>Pseudomonadaceae</taxon>
        <taxon>Pseudomonas</taxon>
    </lineage>
</organism>
<dbReference type="RefSeq" id="WP_247403936.1">
    <property type="nucleotide sequence ID" value="NZ_JAKNRV010000199.1"/>
</dbReference>
<accession>A0ABT0EKV2</accession>
<keyword evidence="1" id="KW-0472">Membrane</keyword>
<name>A0ABT0EKV2_9PSED</name>